<reference evidence="2 3" key="1">
    <citation type="submission" date="2012-12" db="EMBL/GenBank/DDBJ databases">
        <title>Whole genome shotgun sequence of Gordonia hirsuta NBRC 16056.</title>
        <authorList>
            <person name="Isaki-Nakamura S."/>
            <person name="Hosoyama A."/>
            <person name="Tsuchikane K."/>
            <person name="Katsumata H."/>
            <person name="Baba S."/>
            <person name="Yamazaki S."/>
            <person name="Fujita N."/>
        </authorList>
    </citation>
    <scope>NUCLEOTIDE SEQUENCE [LARGE SCALE GENOMIC DNA]</scope>
    <source>
        <strain evidence="2 3">NBRC 16056</strain>
    </source>
</reference>
<keyword evidence="1" id="KW-0472">Membrane</keyword>
<feature type="transmembrane region" description="Helical" evidence="1">
    <location>
        <begin position="76"/>
        <end position="95"/>
    </location>
</feature>
<dbReference type="EMBL" id="BANT01000004">
    <property type="protein sequence ID" value="GAC56343.1"/>
    <property type="molecule type" value="Genomic_DNA"/>
</dbReference>
<dbReference type="STRING" id="1121927.GOHSU_04_02130"/>
<feature type="transmembrane region" description="Helical" evidence="1">
    <location>
        <begin position="115"/>
        <end position="137"/>
    </location>
</feature>
<feature type="transmembrane region" description="Helical" evidence="1">
    <location>
        <begin position="51"/>
        <end position="70"/>
    </location>
</feature>
<organism evidence="2 3">
    <name type="scientific">Gordonia hirsuta DSM 44140 = NBRC 16056</name>
    <dbReference type="NCBI Taxonomy" id="1121927"/>
    <lineage>
        <taxon>Bacteria</taxon>
        <taxon>Bacillati</taxon>
        <taxon>Actinomycetota</taxon>
        <taxon>Actinomycetes</taxon>
        <taxon>Mycobacteriales</taxon>
        <taxon>Gordoniaceae</taxon>
        <taxon>Gordonia</taxon>
    </lineage>
</organism>
<keyword evidence="3" id="KW-1185">Reference proteome</keyword>
<name>L7L8I6_9ACTN</name>
<keyword evidence="1" id="KW-1133">Transmembrane helix</keyword>
<dbReference type="Proteomes" id="UP000053405">
    <property type="component" value="Unassembled WGS sequence"/>
</dbReference>
<evidence type="ECO:0008006" key="4">
    <source>
        <dbReference type="Google" id="ProtNLM"/>
    </source>
</evidence>
<comment type="caution">
    <text evidence="2">The sequence shown here is derived from an EMBL/GenBank/DDBJ whole genome shotgun (WGS) entry which is preliminary data.</text>
</comment>
<dbReference type="OrthoDB" id="345818at2"/>
<dbReference type="RefSeq" id="WP_005936364.1">
    <property type="nucleotide sequence ID" value="NZ_ATVK01000041.1"/>
</dbReference>
<evidence type="ECO:0000256" key="1">
    <source>
        <dbReference type="SAM" id="Phobius"/>
    </source>
</evidence>
<feature type="transmembrane region" description="Helical" evidence="1">
    <location>
        <begin position="6"/>
        <end position="30"/>
    </location>
</feature>
<dbReference type="eggNOG" id="ENOG5032UCF">
    <property type="taxonomic scope" value="Bacteria"/>
</dbReference>
<proteinExistence type="predicted"/>
<gene>
    <name evidence="2" type="ORF">GOHSU_04_02130</name>
</gene>
<evidence type="ECO:0000313" key="2">
    <source>
        <dbReference type="EMBL" id="GAC56343.1"/>
    </source>
</evidence>
<dbReference type="AlphaFoldDB" id="L7L8I6"/>
<evidence type="ECO:0000313" key="3">
    <source>
        <dbReference type="Proteomes" id="UP000053405"/>
    </source>
</evidence>
<sequence>MELELATELALIAAGLIFLWGLVLGVWKFAQISASPEGHAHIYVDIAHRAALMYSFATLLLAALVQFSAWPDWLNIAALAVVVAFFAGAIGAYCLHGWRRDTTNQYHPADRSLTLATYALIVGELGGTVVIFSGFLAEVIGGWAG</sequence>
<keyword evidence="1" id="KW-0812">Transmembrane</keyword>
<accession>L7L8I6</accession>
<protein>
    <recommendedName>
        <fullName evidence="4">Integral membrane protein</fullName>
    </recommendedName>
</protein>